<dbReference type="Proteomes" id="UP000253647">
    <property type="component" value="Unassembled WGS sequence"/>
</dbReference>
<organism evidence="2 3">
    <name type="scientific">Marinobacter nauticus</name>
    <name type="common">Marinobacter hydrocarbonoclasticus</name>
    <name type="synonym">Marinobacter aquaeolei</name>
    <dbReference type="NCBI Taxonomy" id="2743"/>
    <lineage>
        <taxon>Bacteria</taxon>
        <taxon>Pseudomonadati</taxon>
        <taxon>Pseudomonadota</taxon>
        <taxon>Gammaproteobacteria</taxon>
        <taxon>Pseudomonadales</taxon>
        <taxon>Marinobacteraceae</taxon>
        <taxon>Marinobacter</taxon>
    </lineage>
</organism>
<dbReference type="Proteomes" id="UP000469950">
    <property type="component" value="Unassembled WGS sequence"/>
</dbReference>
<reference evidence="2 3" key="1">
    <citation type="submission" date="2018-07" db="EMBL/GenBank/DDBJ databases">
        <title>Freshwater and sediment microbial communities from various areas in North America, analyzing microbe dynamics in response to fracking.</title>
        <authorList>
            <person name="Lamendella R."/>
        </authorList>
    </citation>
    <scope>NUCLEOTIDE SEQUENCE [LARGE SCALE GENOMIC DNA]</scope>
    <source>
        <strain evidence="2 3">105B</strain>
    </source>
</reference>
<gene>
    <name evidence="2" type="ORF">DET61_108154</name>
    <name evidence="1" type="ORF">F6453_0257</name>
</gene>
<name>A0A368XMU1_MARNT</name>
<protein>
    <submittedName>
        <fullName evidence="2">Uncharacterized protein</fullName>
    </submittedName>
</protein>
<comment type="caution">
    <text evidence="2">The sequence shown here is derived from an EMBL/GenBank/DDBJ whole genome shotgun (WGS) entry which is preliminary data.</text>
</comment>
<sequence length="29" mass="3141">MTRMISKHTVYSAAGCQIGQAVRAMVKDS</sequence>
<reference evidence="1 4" key="2">
    <citation type="submission" date="2019-10" db="EMBL/GenBank/DDBJ databases">
        <title>Draft genome sequence of Marinobacter hydrocarbonoclasticus NCT7M from the microbiome of the marine copepod.</title>
        <authorList>
            <person name="Nuttall R."/>
            <person name="Sharma G."/>
            <person name="Moisander P."/>
        </authorList>
    </citation>
    <scope>NUCLEOTIDE SEQUENCE [LARGE SCALE GENOMIC DNA]</scope>
    <source>
        <strain evidence="1 4">NCT7M</strain>
    </source>
</reference>
<dbReference type="EMBL" id="WBMP01000001">
    <property type="protein sequence ID" value="KAE8547365.1"/>
    <property type="molecule type" value="Genomic_DNA"/>
</dbReference>
<dbReference type="EMBL" id="QPJI01000008">
    <property type="protein sequence ID" value="RCW67797.1"/>
    <property type="molecule type" value="Genomic_DNA"/>
</dbReference>
<evidence type="ECO:0000313" key="1">
    <source>
        <dbReference type="EMBL" id="KAE8547365.1"/>
    </source>
</evidence>
<evidence type="ECO:0000313" key="4">
    <source>
        <dbReference type="Proteomes" id="UP000469950"/>
    </source>
</evidence>
<evidence type="ECO:0000313" key="2">
    <source>
        <dbReference type="EMBL" id="RCW67797.1"/>
    </source>
</evidence>
<proteinExistence type="predicted"/>
<accession>A0A368XMU1</accession>
<evidence type="ECO:0000313" key="3">
    <source>
        <dbReference type="Proteomes" id="UP000253647"/>
    </source>
</evidence>
<dbReference type="AlphaFoldDB" id="A0A368XMU1"/>